<dbReference type="InterPro" id="IPR001296">
    <property type="entry name" value="Glyco_trans_1"/>
</dbReference>
<evidence type="ECO:0000259" key="1">
    <source>
        <dbReference type="Pfam" id="PF00534"/>
    </source>
</evidence>
<dbReference type="SUPFAM" id="SSF53756">
    <property type="entry name" value="UDP-Glycosyltransferase/glycogen phosphorylase"/>
    <property type="match status" value="1"/>
</dbReference>
<evidence type="ECO:0000313" key="4">
    <source>
        <dbReference type="Proteomes" id="UP000231464"/>
    </source>
</evidence>
<comment type="caution">
    <text evidence="3">The sequence shown here is derived from an EMBL/GenBank/DDBJ whole genome shotgun (WGS) entry which is preliminary data.</text>
</comment>
<reference evidence="4" key="1">
    <citation type="submission" date="2017-09" db="EMBL/GenBank/DDBJ databases">
        <title>Depth-based differentiation of microbial function through sediment-hosted aquifers and enrichment of novel symbionts in the deep terrestrial subsurface.</title>
        <authorList>
            <person name="Probst A.J."/>
            <person name="Ladd B."/>
            <person name="Jarett J.K."/>
            <person name="Geller-Mcgrath D.E."/>
            <person name="Sieber C.M.K."/>
            <person name="Emerson J.B."/>
            <person name="Anantharaman K."/>
            <person name="Thomas B.C."/>
            <person name="Malmstrom R."/>
            <person name="Stieglmeier M."/>
            <person name="Klingl A."/>
            <person name="Woyke T."/>
            <person name="Ryan C.M."/>
            <person name="Banfield J.F."/>
        </authorList>
    </citation>
    <scope>NUCLEOTIDE SEQUENCE [LARGE SCALE GENOMIC DNA]</scope>
</reference>
<organism evidence="3 4">
    <name type="scientific">Candidatus Kuenenbacteria bacterium CG10_big_fil_rev_8_21_14_0_10_36_11</name>
    <dbReference type="NCBI Taxonomy" id="1974618"/>
    <lineage>
        <taxon>Bacteria</taxon>
        <taxon>Candidatus Kueneniibacteriota</taxon>
    </lineage>
</organism>
<dbReference type="Gene3D" id="3.40.50.2000">
    <property type="entry name" value="Glycogen Phosphorylase B"/>
    <property type="match status" value="2"/>
</dbReference>
<dbReference type="PANTHER" id="PTHR45947">
    <property type="entry name" value="SULFOQUINOVOSYL TRANSFERASE SQD2"/>
    <property type="match status" value="1"/>
</dbReference>
<evidence type="ECO:0000313" key="3">
    <source>
        <dbReference type="EMBL" id="PIT89576.1"/>
    </source>
</evidence>
<evidence type="ECO:0000259" key="2">
    <source>
        <dbReference type="Pfam" id="PF13439"/>
    </source>
</evidence>
<evidence type="ECO:0008006" key="5">
    <source>
        <dbReference type="Google" id="ProtNLM"/>
    </source>
</evidence>
<name>A0A2M6W9V1_9BACT</name>
<feature type="domain" description="Glycosyltransferase subfamily 4-like N-terminal" evidence="2">
    <location>
        <begin position="59"/>
        <end position="171"/>
    </location>
</feature>
<dbReference type="InterPro" id="IPR028098">
    <property type="entry name" value="Glyco_trans_4-like_N"/>
</dbReference>
<dbReference type="Proteomes" id="UP000231464">
    <property type="component" value="Unassembled WGS sequence"/>
</dbReference>
<dbReference type="Pfam" id="PF13439">
    <property type="entry name" value="Glyco_transf_4"/>
    <property type="match status" value="1"/>
</dbReference>
<protein>
    <recommendedName>
        <fullName evidence="5">Glycosyl transferase family 1 domain-containing protein</fullName>
    </recommendedName>
</protein>
<accession>A0A2M6W9V1</accession>
<gene>
    <name evidence="3" type="ORF">COU23_03145</name>
</gene>
<feature type="domain" description="Glycosyl transferase family 1" evidence="1">
    <location>
        <begin position="200"/>
        <end position="356"/>
    </location>
</feature>
<dbReference type="CDD" id="cd03801">
    <property type="entry name" value="GT4_PimA-like"/>
    <property type="match status" value="1"/>
</dbReference>
<dbReference type="EMBL" id="PFBP01000051">
    <property type="protein sequence ID" value="PIT89576.1"/>
    <property type="molecule type" value="Genomic_DNA"/>
</dbReference>
<dbReference type="AlphaFoldDB" id="A0A2M6W9V1"/>
<sequence>MKILMLSIDKGLLGQGQLGDVVERHKKYSEFCDKLDIIVFNKLSFPRKRESSVSVKLSEKVTSYPTNSKSKLFYYFDVLKFGKKLFQKNYYDLIVCQDPFLTGLIGLKLKNKFGSKLLIHFHGDFKFPLWRVVKNADGVRVMSQGQKEKLVKKGMPADKIYVISTPVDLEKFDTQCHPERRSDEHRTEAEGSLEIKNQITKTILFVGRLEKVKKLDRFLKIFKTLITNCQSLITLKIIGKGSQESKLKLLAKKLGLADKVEFLGQLPQDKIIGHYYNSDIIVLPSISESFGKVLVEANACGKPVVATATTGAKEIIQDGINGFLVPIGDAEKMSDKILELLNNPKIAAQMGENGRKLVMEKFDGNRQLQKIKEMWQEIVNL</sequence>
<dbReference type="Pfam" id="PF00534">
    <property type="entry name" value="Glycos_transf_1"/>
    <property type="match status" value="1"/>
</dbReference>
<dbReference type="GO" id="GO:0016757">
    <property type="term" value="F:glycosyltransferase activity"/>
    <property type="evidence" value="ECO:0007669"/>
    <property type="project" value="InterPro"/>
</dbReference>
<dbReference type="PANTHER" id="PTHR45947:SF3">
    <property type="entry name" value="SULFOQUINOVOSYL TRANSFERASE SQD2"/>
    <property type="match status" value="1"/>
</dbReference>
<dbReference type="InterPro" id="IPR050194">
    <property type="entry name" value="Glycosyltransferase_grp1"/>
</dbReference>
<proteinExistence type="predicted"/>